<dbReference type="InterPro" id="IPR055259">
    <property type="entry name" value="YkvP/CgeB_Glyco_trans-like"/>
</dbReference>
<evidence type="ECO:0000259" key="1">
    <source>
        <dbReference type="Pfam" id="PF13524"/>
    </source>
</evidence>
<dbReference type="AlphaFoldDB" id="A0A8J6NVX2"/>
<proteinExistence type="predicted"/>
<sequence length="396" mass="45467">MKVLCVFGKHQYGNSSRGLGTEYAAFVPALRNLGHDVVHFDSWNRRRYSNYAELNRALLETVEREDPDVMLVVQLNYEIWLETLRIIQAAGDVATICWTTDDSWKYREVSRFIGSSYHAMTTTYPEMLPMYQRDRIDNVLVTQWAANSENLKEPLAAKECEYQVSFVGAAHGNRRKCIARLNEYGIGVSCFGYGWPSGSLAAGKIPQIMRKSIISLNFANSKGQNQIKARTFEVPGAGGFLLTECAPGLEKFYSIGNEIDVFSRTEDLAEKINYYLSHPDKRDDIARVGFQRTAHDHTYEIRMKEVLDFAVSSRDRYMRTLRKPIRYSFDELVRAHCVGSVSRFLREIIVLPAVLIWGKARGPRAARRLIFELSWRLFRRKTFTASGWPGRLFPDQ</sequence>
<evidence type="ECO:0000313" key="3">
    <source>
        <dbReference type="Proteomes" id="UP000605201"/>
    </source>
</evidence>
<protein>
    <submittedName>
        <fullName evidence="2">Glycosyltransferase family 1 protein</fullName>
    </submittedName>
</protein>
<dbReference type="Proteomes" id="UP000605201">
    <property type="component" value="Unassembled WGS sequence"/>
</dbReference>
<accession>A0A8J6NVX2</accession>
<dbReference type="Pfam" id="PF13524">
    <property type="entry name" value="Glyco_trans_1_2"/>
    <property type="match status" value="1"/>
</dbReference>
<reference evidence="2 3" key="1">
    <citation type="submission" date="2020-08" db="EMBL/GenBank/DDBJ databases">
        <title>Bridging the membrane lipid divide: bacteria of the FCB group superphylum have the potential to synthesize archaeal ether lipids.</title>
        <authorList>
            <person name="Villanueva L."/>
            <person name="Von Meijenfeldt F.A.B."/>
            <person name="Westbye A.B."/>
            <person name="Yadav S."/>
            <person name="Hopmans E.C."/>
            <person name="Dutilh B.E."/>
            <person name="Sinninghe Damste J.S."/>
        </authorList>
    </citation>
    <scope>NUCLEOTIDE SEQUENCE [LARGE SCALE GENOMIC DNA]</scope>
    <source>
        <strain evidence="2">NIOZ-UU17</strain>
    </source>
</reference>
<comment type="caution">
    <text evidence="2">The sequence shown here is derived from an EMBL/GenBank/DDBJ whole genome shotgun (WGS) entry which is preliminary data.</text>
</comment>
<gene>
    <name evidence="2" type="ORF">H8D96_20795</name>
</gene>
<evidence type="ECO:0000313" key="2">
    <source>
        <dbReference type="EMBL" id="MBC8434354.1"/>
    </source>
</evidence>
<dbReference type="EMBL" id="JACNIG010000422">
    <property type="protein sequence ID" value="MBC8434354.1"/>
    <property type="molecule type" value="Genomic_DNA"/>
</dbReference>
<feature type="domain" description="Spore protein YkvP/CgeB glycosyl transferase-like" evidence="1">
    <location>
        <begin position="175"/>
        <end position="308"/>
    </location>
</feature>
<name>A0A8J6NVX2_9BACT</name>
<organism evidence="2 3">
    <name type="scientific">Candidatus Desulfatibia vada</name>
    <dbReference type="NCBI Taxonomy" id="2841696"/>
    <lineage>
        <taxon>Bacteria</taxon>
        <taxon>Pseudomonadati</taxon>
        <taxon>Thermodesulfobacteriota</taxon>
        <taxon>Desulfobacteria</taxon>
        <taxon>Desulfobacterales</taxon>
        <taxon>Desulfobacterales incertae sedis</taxon>
        <taxon>Candidatus Desulfatibia</taxon>
    </lineage>
</organism>